<organism evidence="2 3">
    <name type="scientific">Candidatus Uhrbacteria bacterium GW2011_GWE2_45_35</name>
    <dbReference type="NCBI Taxonomy" id="1618993"/>
    <lineage>
        <taxon>Bacteria</taxon>
        <taxon>Candidatus Uhriibacteriota</taxon>
    </lineage>
</organism>
<gene>
    <name evidence="2" type="ORF">UX09_C0005G0012</name>
</gene>
<dbReference type="Gene3D" id="1.25.40.10">
    <property type="entry name" value="Tetratricopeptide repeat domain"/>
    <property type="match status" value="1"/>
</dbReference>
<keyword evidence="1" id="KW-0472">Membrane</keyword>
<dbReference type="Proteomes" id="UP000034354">
    <property type="component" value="Unassembled WGS sequence"/>
</dbReference>
<dbReference type="InterPro" id="IPR011990">
    <property type="entry name" value="TPR-like_helical_dom_sf"/>
</dbReference>
<feature type="transmembrane region" description="Helical" evidence="1">
    <location>
        <begin position="15"/>
        <end position="35"/>
    </location>
</feature>
<dbReference type="PROSITE" id="PS51257">
    <property type="entry name" value="PROKAR_LIPOPROTEIN"/>
    <property type="match status" value="1"/>
</dbReference>
<name>A0A0G1ML26_9BACT</name>
<comment type="caution">
    <text evidence="2">The sequence shown here is derived from an EMBL/GenBank/DDBJ whole genome shotgun (WGS) entry which is preliminary data.</text>
</comment>
<accession>A0A0G1ML26</accession>
<reference evidence="2 3" key="1">
    <citation type="journal article" date="2015" name="Nature">
        <title>rRNA introns, odd ribosomes, and small enigmatic genomes across a large radiation of phyla.</title>
        <authorList>
            <person name="Brown C.T."/>
            <person name="Hug L.A."/>
            <person name="Thomas B.C."/>
            <person name="Sharon I."/>
            <person name="Castelle C.J."/>
            <person name="Singh A."/>
            <person name="Wilkins M.J."/>
            <person name="Williams K.H."/>
            <person name="Banfield J.F."/>
        </authorList>
    </citation>
    <scope>NUCLEOTIDE SEQUENCE [LARGE SCALE GENOMIC DNA]</scope>
</reference>
<dbReference type="SUPFAM" id="SSF48452">
    <property type="entry name" value="TPR-like"/>
    <property type="match status" value="1"/>
</dbReference>
<evidence type="ECO:0000256" key="1">
    <source>
        <dbReference type="SAM" id="Phobius"/>
    </source>
</evidence>
<proteinExistence type="predicted"/>
<sequence length="445" mass="51516">MEILNKFLDWVENRAHAVLALIGGCVLLVAGFIASDNFLSKYSTSNDLRWVYSLVLASWIVYWFVNRFWIPRHKKKNVGLVLCIHADTNEAEQALKKDFLSSIKRQIANEELEDTFDVIIVKNHLATKFNNFSSIKKLHKRTNGHIYIFGETKKRKEGSDKYFLSLDGLVLHRPVAHEVSQDLSKDFLSTLPKAINFNDELAFKGFQISADIVVKSVKYIVGIASFISGNPFLSIKLHEDLKNQIRSAPQRSPFDGVILGKIDTLLSNEFAMVGLYCFRKNEQQKARENLATALKLNSNCYRALLLKSIVAFSWDNDPKQALVITKKCHGFNMPEWRYNQAFLHFWIGNYPSAWKWCEKIKTQNYPGEIATSQEVTQFNEKLPTLTEKPVLYFWLGFNYFVKQKNMPMALKNLELFEEKSDVSMRNLKDKSSVWLMEIRKEMNLR</sequence>
<evidence type="ECO:0000313" key="2">
    <source>
        <dbReference type="EMBL" id="KKU09056.1"/>
    </source>
</evidence>
<protein>
    <submittedName>
        <fullName evidence="2">Uncharacterized protein</fullName>
    </submittedName>
</protein>
<keyword evidence="1" id="KW-1133">Transmembrane helix</keyword>
<keyword evidence="1" id="KW-0812">Transmembrane</keyword>
<feature type="transmembrane region" description="Helical" evidence="1">
    <location>
        <begin position="50"/>
        <end position="70"/>
    </location>
</feature>
<dbReference type="AlphaFoldDB" id="A0A0G1ML26"/>
<dbReference type="EMBL" id="LCKW01000005">
    <property type="protein sequence ID" value="KKU09056.1"/>
    <property type="molecule type" value="Genomic_DNA"/>
</dbReference>
<evidence type="ECO:0000313" key="3">
    <source>
        <dbReference type="Proteomes" id="UP000034354"/>
    </source>
</evidence>
<dbReference type="STRING" id="1618993.UX09_C0005G0012"/>